<dbReference type="InterPro" id="IPR000504">
    <property type="entry name" value="RRM_dom"/>
</dbReference>
<evidence type="ECO:0000256" key="1">
    <source>
        <dbReference type="PROSITE-ProRule" id="PRU00176"/>
    </source>
</evidence>
<dbReference type="Gene3D" id="3.30.70.330">
    <property type="match status" value="1"/>
</dbReference>
<dbReference type="PANTHER" id="PTHR48037:SF1">
    <property type="entry name" value="RRM DOMAIN-CONTAINING PROTEIN"/>
    <property type="match status" value="1"/>
</dbReference>
<dbReference type="PANTHER" id="PTHR48037">
    <property type="entry name" value="ATPASE E1"/>
    <property type="match status" value="1"/>
</dbReference>
<dbReference type="OrthoDB" id="193499at2759"/>
<name>A0A1Z5JTH2_FISSO</name>
<sequence>MEAAVQASAVASKRVVFVGGLAEAANVSLLRAAMIPFGPIASVDMPMDYVEGKHRGFGFVEYEDAEDAEEAVFNMDGGELLGKTLKVSLAQANQLHKLSDGKSEAIWKSDEWFQQNVAGTDQNTELLKNQEDAKALLGL</sequence>
<dbReference type="Proteomes" id="UP000198406">
    <property type="component" value="Unassembled WGS sequence"/>
</dbReference>
<dbReference type="AlphaFoldDB" id="A0A1Z5JTH2"/>
<protein>
    <recommendedName>
        <fullName evidence="2">RRM domain-containing protein</fullName>
    </recommendedName>
</protein>
<comment type="caution">
    <text evidence="3">The sequence shown here is derived from an EMBL/GenBank/DDBJ whole genome shotgun (WGS) entry which is preliminary data.</text>
</comment>
<dbReference type="EMBL" id="BDSP01000111">
    <property type="protein sequence ID" value="GAX17061.1"/>
    <property type="molecule type" value="Genomic_DNA"/>
</dbReference>
<dbReference type="InterPro" id="IPR035979">
    <property type="entry name" value="RBD_domain_sf"/>
</dbReference>
<evidence type="ECO:0000313" key="4">
    <source>
        <dbReference type="Proteomes" id="UP000198406"/>
    </source>
</evidence>
<gene>
    <name evidence="3" type="ORF">FisN_5Hh446</name>
</gene>
<keyword evidence="1" id="KW-0694">RNA-binding</keyword>
<keyword evidence="4" id="KW-1185">Reference proteome</keyword>
<organism evidence="3 4">
    <name type="scientific">Fistulifera solaris</name>
    <name type="common">Oleaginous diatom</name>
    <dbReference type="NCBI Taxonomy" id="1519565"/>
    <lineage>
        <taxon>Eukaryota</taxon>
        <taxon>Sar</taxon>
        <taxon>Stramenopiles</taxon>
        <taxon>Ochrophyta</taxon>
        <taxon>Bacillariophyta</taxon>
        <taxon>Bacillariophyceae</taxon>
        <taxon>Bacillariophycidae</taxon>
        <taxon>Naviculales</taxon>
        <taxon>Naviculaceae</taxon>
        <taxon>Fistulifera</taxon>
    </lineage>
</organism>
<dbReference type="PROSITE" id="PS50102">
    <property type="entry name" value="RRM"/>
    <property type="match status" value="1"/>
</dbReference>
<evidence type="ECO:0000313" key="3">
    <source>
        <dbReference type="EMBL" id="GAX17061.1"/>
    </source>
</evidence>
<dbReference type="SUPFAM" id="SSF54928">
    <property type="entry name" value="RNA-binding domain, RBD"/>
    <property type="match status" value="1"/>
</dbReference>
<dbReference type="Pfam" id="PF00076">
    <property type="entry name" value="RRM_1"/>
    <property type="match status" value="1"/>
</dbReference>
<dbReference type="FunCoup" id="A0A1Z5JTH2">
    <property type="interactions" value="240"/>
</dbReference>
<evidence type="ECO:0000259" key="2">
    <source>
        <dbReference type="PROSITE" id="PS50102"/>
    </source>
</evidence>
<dbReference type="InParanoid" id="A0A1Z5JTH2"/>
<proteinExistence type="predicted"/>
<reference evidence="3 4" key="1">
    <citation type="journal article" date="2015" name="Plant Cell">
        <title>Oil accumulation by the oleaginous diatom Fistulifera solaris as revealed by the genome and transcriptome.</title>
        <authorList>
            <person name="Tanaka T."/>
            <person name="Maeda Y."/>
            <person name="Veluchamy A."/>
            <person name="Tanaka M."/>
            <person name="Abida H."/>
            <person name="Marechal E."/>
            <person name="Bowler C."/>
            <person name="Muto M."/>
            <person name="Sunaga Y."/>
            <person name="Tanaka M."/>
            <person name="Yoshino T."/>
            <person name="Taniguchi T."/>
            <person name="Fukuda Y."/>
            <person name="Nemoto M."/>
            <person name="Matsumoto M."/>
            <person name="Wong P.S."/>
            <person name="Aburatani S."/>
            <person name="Fujibuchi W."/>
        </authorList>
    </citation>
    <scope>NUCLEOTIDE SEQUENCE [LARGE SCALE GENOMIC DNA]</scope>
    <source>
        <strain evidence="3 4">JPCC DA0580</strain>
    </source>
</reference>
<dbReference type="SMART" id="SM00360">
    <property type="entry name" value="RRM"/>
    <property type="match status" value="1"/>
</dbReference>
<dbReference type="GO" id="GO:0003723">
    <property type="term" value="F:RNA binding"/>
    <property type="evidence" value="ECO:0007669"/>
    <property type="project" value="UniProtKB-UniRule"/>
</dbReference>
<accession>A0A1Z5JTH2</accession>
<feature type="domain" description="RRM" evidence="2">
    <location>
        <begin position="14"/>
        <end position="92"/>
    </location>
</feature>
<dbReference type="InterPro" id="IPR012677">
    <property type="entry name" value="Nucleotide-bd_a/b_plait_sf"/>
</dbReference>